<dbReference type="eggNOG" id="COG0598">
    <property type="taxonomic scope" value="Bacteria"/>
</dbReference>
<dbReference type="CDD" id="cd12827">
    <property type="entry name" value="EcCorA_ZntB-like_u2"/>
    <property type="match status" value="1"/>
</dbReference>
<dbReference type="PATRIC" id="fig|176280.10.peg.1911"/>
<dbReference type="GO" id="GO:0046873">
    <property type="term" value="F:metal ion transmembrane transporter activity"/>
    <property type="evidence" value="ECO:0007669"/>
    <property type="project" value="InterPro"/>
</dbReference>
<evidence type="ECO:0000256" key="6">
    <source>
        <dbReference type="SAM" id="Phobius"/>
    </source>
</evidence>
<dbReference type="PANTHER" id="PTHR47891:SF2">
    <property type="entry name" value="MAGNESIUM AND COBALT TRANSPORTER"/>
    <property type="match status" value="1"/>
</dbReference>
<name>A0A0H2VK14_STAES</name>
<dbReference type="RefSeq" id="WP_002438349.1">
    <property type="nucleotide sequence ID" value="NC_004461.1"/>
</dbReference>
<dbReference type="AlphaFoldDB" id="A0A0H2VK14"/>
<comment type="subcellular location">
    <subcellularLocation>
        <location evidence="1">Membrane</location>
        <topology evidence="1">Multi-pass membrane protein</topology>
    </subcellularLocation>
</comment>
<dbReference type="PANTHER" id="PTHR47891">
    <property type="entry name" value="TRANSPORTER-RELATED"/>
    <property type="match status" value="1"/>
</dbReference>
<comment type="similarity">
    <text evidence="2">Belongs to the CorA metal ion transporter (MIT) (TC 1.A.35) family.</text>
</comment>
<evidence type="ECO:0000256" key="5">
    <source>
        <dbReference type="ARBA" id="ARBA00023136"/>
    </source>
</evidence>
<dbReference type="InterPro" id="IPR002523">
    <property type="entry name" value="MgTranspt_CorA/ZnTranspt_ZntB"/>
</dbReference>
<keyword evidence="5 6" id="KW-0472">Membrane</keyword>
<evidence type="ECO:0000256" key="1">
    <source>
        <dbReference type="ARBA" id="ARBA00004141"/>
    </source>
</evidence>
<dbReference type="OrthoDB" id="9803416at2"/>
<reference evidence="7 8" key="1">
    <citation type="journal article" date="2003" name="Mol. Microbiol.">
        <title>Genome-based analysis of virulence genes in a non-biofilm-forming Staphylococcus epidermidis strain (ATCC 12228).</title>
        <authorList>
            <person name="Zhang Y.Q."/>
            <person name="Ren S.X."/>
            <person name="Li H.L."/>
            <person name="Wang Y.X."/>
            <person name="Fu G."/>
            <person name="Yang J."/>
            <person name="Qin Z.Q."/>
            <person name="Miao Y.G."/>
            <person name="Wang W.Y."/>
            <person name="Chen R.S."/>
            <person name="Shen Y."/>
            <person name="Chen Z."/>
            <person name="Yuan Z.H."/>
            <person name="Zhao G.P."/>
            <person name="Qu D."/>
            <person name="Danchin A."/>
            <person name="Wen Y.M."/>
        </authorList>
    </citation>
    <scope>NUCLEOTIDE SEQUENCE [LARGE SCALE GENOMIC DNA]</scope>
    <source>
        <strain evidence="8">ATCC 12228 / FDA PCI 1200</strain>
    </source>
</reference>
<dbReference type="SUPFAM" id="SSF143865">
    <property type="entry name" value="CorA soluble domain-like"/>
    <property type="match status" value="1"/>
</dbReference>
<dbReference type="SUPFAM" id="SSF144083">
    <property type="entry name" value="Magnesium transport protein CorA, transmembrane region"/>
    <property type="match status" value="1"/>
</dbReference>
<gene>
    <name evidence="7" type="ordered locus">SE_1958</name>
</gene>
<keyword evidence="4 6" id="KW-1133">Transmembrane helix</keyword>
<dbReference type="Pfam" id="PF01544">
    <property type="entry name" value="CorA"/>
    <property type="match status" value="1"/>
</dbReference>
<dbReference type="InterPro" id="IPR045863">
    <property type="entry name" value="CorA_TM1_TM2"/>
</dbReference>
<keyword evidence="3 6" id="KW-0812">Transmembrane</keyword>
<dbReference type="GeneID" id="50017948"/>
<dbReference type="KEGG" id="sep:SE_1958"/>
<dbReference type="EMBL" id="AE015929">
    <property type="protein sequence ID" value="AAO05599.1"/>
    <property type="molecule type" value="Genomic_DNA"/>
</dbReference>
<evidence type="ECO:0000313" key="7">
    <source>
        <dbReference type="EMBL" id="AAO05599.1"/>
    </source>
</evidence>
<evidence type="ECO:0000313" key="8">
    <source>
        <dbReference type="Proteomes" id="UP000001411"/>
    </source>
</evidence>
<dbReference type="GO" id="GO:0016020">
    <property type="term" value="C:membrane"/>
    <property type="evidence" value="ECO:0007669"/>
    <property type="project" value="UniProtKB-SubCell"/>
</dbReference>
<evidence type="ECO:0000256" key="2">
    <source>
        <dbReference type="ARBA" id="ARBA00009765"/>
    </source>
</evidence>
<dbReference type="InterPro" id="IPR045861">
    <property type="entry name" value="CorA_cytoplasmic_dom"/>
</dbReference>
<sequence length="315" mass="36381">MITAYKHALHHPSQIIETEINHSASWINVVEPDREEIEGLMEFYNIPEDFIRDPLDSEESARIEYDEDTGYSLIIIDLPIVNSTNRRVLSFVTIPLGIIIGNGIVMTVCDAENEFLENFAKQEDINLKFHSRFALEILTTIANHYNRNLRLLNKSRIRIERELKNNITNKQLFKLMEVEKSLVYFLAALKGNDTIIKKLFRLPAIKRFEEDEELLEDLVIENNQAIETTELHQRILESITSSYASLLSNDMNNIMKTLTLFTVLLTLPTLVFSFFGMNVPLPIDDHSYVSWIIVVGISLILVAIVSIFLWKKQKL</sequence>
<feature type="transmembrane region" description="Helical" evidence="6">
    <location>
        <begin position="288"/>
        <end position="310"/>
    </location>
</feature>
<proteinExistence type="inferred from homology"/>
<evidence type="ECO:0000256" key="4">
    <source>
        <dbReference type="ARBA" id="ARBA00022989"/>
    </source>
</evidence>
<protein>
    <submittedName>
        <fullName evidence="7">Cationic transporter</fullName>
    </submittedName>
</protein>
<dbReference type="Proteomes" id="UP000001411">
    <property type="component" value="Chromosome"/>
</dbReference>
<feature type="transmembrane region" description="Helical" evidence="6">
    <location>
        <begin position="258"/>
        <end position="276"/>
    </location>
</feature>
<dbReference type="Gene3D" id="3.30.460.20">
    <property type="entry name" value="CorA soluble domain-like"/>
    <property type="match status" value="1"/>
</dbReference>
<dbReference type="HOGENOM" id="CLU_007127_8_1_9"/>
<dbReference type="InterPro" id="IPR047199">
    <property type="entry name" value="CorA-like"/>
</dbReference>
<accession>A0A0H2VK14</accession>
<evidence type="ECO:0000256" key="3">
    <source>
        <dbReference type="ARBA" id="ARBA00022692"/>
    </source>
</evidence>
<dbReference type="Gene3D" id="1.20.58.340">
    <property type="entry name" value="Magnesium transport protein CorA, transmembrane region"/>
    <property type="match status" value="2"/>
</dbReference>
<organism evidence="7 8">
    <name type="scientific">Staphylococcus epidermidis (strain ATCC 12228 / FDA PCI 1200)</name>
    <dbReference type="NCBI Taxonomy" id="176280"/>
    <lineage>
        <taxon>Bacteria</taxon>
        <taxon>Bacillati</taxon>
        <taxon>Bacillota</taxon>
        <taxon>Bacilli</taxon>
        <taxon>Bacillales</taxon>
        <taxon>Staphylococcaceae</taxon>
        <taxon>Staphylococcus</taxon>
    </lineage>
</organism>